<keyword evidence="2" id="KW-0732">Signal</keyword>
<keyword evidence="1" id="KW-0175">Coiled coil</keyword>
<dbReference type="RefSeq" id="WP_104641705.1">
    <property type="nucleotide sequence ID" value="NZ_AQGW01000015.1"/>
</dbReference>
<accession>A0A2K4X502</accession>
<proteinExistence type="predicted"/>
<evidence type="ECO:0000256" key="1">
    <source>
        <dbReference type="SAM" id="Coils"/>
    </source>
</evidence>
<dbReference type="GeneID" id="93661993"/>
<dbReference type="EMBL" id="LT965928">
    <property type="protein sequence ID" value="SOU39359.1"/>
    <property type="molecule type" value="Genomic_DNA"/>
</dbReference>
<evidence type="ECO:0000313" key="5">
    <source>
        <dbReference type="Proteomes" id="UP000238288"/>
    </source>
</evidence>
<gene>
    <name evidence="4" type="ORF">PCAR9_A10056</name>
    <name evidence="3" type="ORF">PCARR_a3207</name>
</gene>
<dbReference type="OrthoDB" id="6306890at2"/>
<evidence type="ECO:0000313" key="4">
    <source>
        <dbReference type="EMBL" id="SOU39359.1"/>
    </source>
</evidence>
<dbReference type="Proteomes" id="UP000615003">
    <property type="component" value="Unassembled WGS sequence"/>
</dbReference>
<reference evidence="4 5" key="2">
    <citation type="submission" date="2017-11" db="EMBL/GenBank/DDBJ databases">
        <authorList>
            <person name="Han C.G."/>
        </authorList>
    </citation>
    <scope>NUCLEOTIDE SEQUENCE [LARGE SCALE GENOMIC DNA]</scope>
    <source>
        <strain evidence="5">ATCC 43555</strain>
        <strain evidence="4">ATCC43555</strain>
    </source>
</reference>
<sequence length="161" mass="17838">MIRLILLLACAVPFISFAQNTTVYKCVIKGVPTFSQTPCAKDAQVITLKEINVIEAYKSSTPGKGITDSSVDNFLKVQEIDREIKKLQLEIKQSQKEYTAKAQQISYITQDQANRLGASSIADARATKTAALKEAYDASINQMQQQINALKQQKQLLSQNP</sequence>
<dbReference type="EMBL" id="AQGW01000015">
    <property type="protein sequence ID" value="MBE0381441.1"/>
    <property type="molecule type" value="Genomic_DNA"/>
</dbReference>
<keyword evidence="6" id="KW-1185">Reference proteome</keyword>
<evidence type="ECO:0000313" key="3">
    <source>
        <dbReference type="EMBL" id="MBE0381441.1"/>
    </source>
</evidence>
<feature type="signal peptide" evidence="2">
    <location>
        <begin position="1"/>
        <end position="18"/>
    </location>
</feature>
<feature type="coiled-coil region" evidence="1">
    <location>
        <begin position="77"/>
        <end position="104"/>
    </location>
</feature>
<name>A0A2K4X502_PSEVC</name>
<organism evidence="4 5">
    <name type="scientific">Pseudoalteromonas carrageenovora IAM 12662</name>
    <dbReference type="NCBI Taxonomy" id="1314868"/>
    <lineage>
        <taxon>Bacteria</taxon>
        <taxon>Pseudomonadati</taxon>
        <taxon>Pseudomonadota</taxon>
        <taxon>Gammaproteobacteria</taxon>
        <taxon>Alteromonadales</taxon>
        <taxon>Pseudoalteromonadaceae</taxon>
        <taxon>Pseudoalteromonas</taxon>
    </lineage>
</organism>
<evidence type="ECO:0000256" key="2">
    <source>
        <dbReference type="SAM" id="SignalP"/>
    </source>
</evidence>
<protein>
    <submittedName>
        <fullName evidence="4">RNA-binding protein</fullName>
    </submittedName>
</protein>
<reference evidence="3 6" key="1">
    <citation type="submission" date="2015-06" db="EMBL/GenBank/DDBJ databases">
        <title>Genome sequence of Pseudoalteromonas carrageenovora.</title>
        <authorList>
            <person name="Xie B.-B."/>
            <person name="Rong J.-C."/>
            <person name="Qin Q.-L."/>
            <person name="Zhang Y.-Z."/>
        </authorList>
    </citation>
    <scope>NUCLEOTIDE SEQUENCE [LARGE SCALE GENOMIC DNA]</scope>
    <source>
        <strain evidence="3 6">IAM 12662</strain>
    </source>
</reference>
<dbReference type="AlphaFoldDB" id="A0A2K4X502"/>
<evidence type="ECO:0000313" key="6">
    <source>
        <dbReference type="Proteomes" id="UP000615003"/>
    </source>
</evidence>
<dbReference type="Proteomes" id="UP000238288">
    <property type="component" value="Chromosome PCAR9a"/>
</dbReference>
<feature type="chain" id="PRO_5014393788" evidence="2">
    <location>
        <begin position="19"/>
        <end position="161"/>
    </location>
</feature>
<feature type="coiled-coil region" evidence="1">
    <location>
        <begin position="133"/>
        <end position="160"/>
    </location>
</feature>